<protein>
    <submittedName>
        <fullName evidence="5">Winged helix-turn-helix transcriptional regulator</fullName>
    </submittedName>
</protein>
<dbReference type="PROSITE" id="PS51118">
    <property type="entry name" value="HTH_HXLR"/>
    <property type="match status" value="1"/>
</dbReference>
<dbReference type="Proteomes" id="UP001595632">
    <property type="component" value="Unassembled WGS sequence"/>
</dbReference>
<dbReference type="PANTHER" id="PTHR33204:SF39">
    <property type="entry name" value="TRANSCRIPTIONAL REGULATORY PROTEIN"/>
    <property type="match status" value="1"/>
</dbReference>
<dbReference type="InterPro" id="IPR036388">
    <property type="entry name" value="WH-like_DNA-bd_sf"/>
</dbReference>
<dbReference type="InterPro" id="IPR002577">
    <property type="entry name" value="HTH_HxlR"/>
</dbReference>
<organism evidence="5 6">
    <name type="scientific">Psychromarinibacter halotolerans</name>
    <dbReference type="NCBI Taxonomy" id="1775175"/>
    <lineage>
        <taxon>Bacteria</taxon>
        <taxon>Pseudomonadati</taxon>
        <taxon>Pseudomonadota</taxon>
        <taxon>Alphaproteobacteria</taxon>
        <taxon>Rhodobacterales</taxon>
        <taxon>Paracoccaceae</taxon>
        <taxon>Psychromarinibacter</taxon>
    </lineage>
</organism>
<dbReference type="Pfam" id="PF01638">
    <property type="entry name" value="HxlR"/>
    <property type="match status" value="1"/>
</dbReference>
<evidence type="ECO:0000259" key="4">
    <source>
        <dbReference type="PROSITE" id="PS51118"/>
    </source>
</evidence>
<dbReference type="EMBL" id="JBHRTB010000010">
    <property type="protein sequence ID" value="MFC3144391.1"/>
    <property type="molecule type" value="Genomic_DNA"/>
</dbReference>
<gene>
    <name evidence="5" type="ORF">ACFOGP_16830</name>
</gene>
<dbReference type="SUPFAM" id="SSF46785">
    <property type="entry name" value="Winged helix' DNA-binding domain"/>
    <property type="match status" value="1"/>
</dbReference>
<dbReference type="PANTHER" id="PTHR33204">
    <property type="entry name" value="TRANSCRIPTIONAL REGULATOR, MARR FAMILY"/>
    <property type="match status" value="1"/>
</dbReference>
<dbReference type="RefSeq" id="WP_275633899.1">
    <property type="nucleotide sequence ID" value="NZ_JBHRTB010000010.1"/>
</dbReference>
<keyword evidence="1" id="KW-0805">Transcription regulation</keyword>
<reference evidence="6" key="1">
    <citation type="journal article" date="2019" name="Int. J. Syst. Evol. Microbiol.">
        <title>The Global Catalogue of Microorganisms (GCM) 10K type strain sequencing project: providing services to taxonomists for standard genome sequencing and annotation.</title>
        <authorList>
            <consortium name="The Broad Institute Genomics Platform"/>
            <consortium name="The Broad Institute Genome Sequencing Center for Infectious Disease"/>
            <person name="Wu L."/>
            <person name="Ma J."/>
        </authorList>
    </citation>
    <scope>NUCLEOTIDE SEQUENCE [LARGE SCALE GENOMIC DNA]</scope>
    <source>
        <strain evidence="6">KCTC 52366</strain>
    </source>
</reference>
<keyword evidence="2" id="KW-0238">DNA-binding</keyword>
<dbReference type="Gene3D" id="1.10.10.10">
    <property type="entry name" value="Winged helix-like DNA-binding domain superfamily/Winged helix DNA-binding domain"/>
    <property type="match status" value="1"/>
</dbReference>
<keyword evidence="6" id="KW-1185">Reference proteome</keyword>
<evidence type="ECO:0000313" key="5">
    <source>
        <dbReference type="EMBL" id="MFC3144391.1"/>
    </source>
</evidence>
<feature type="domain" description="HTH hxlR-type" evidence="4">
    <location>
        <begin position="7"/>
        <end position="107"/>
    </location>
</feature>
<evidence type="ECO:0000256" key="1">
    <source>
        <dbReference type="ARBA" id="ARBA00023015"/>
    </source>
</evidence>
<dbReference type="InterPro" id="IPR036390">
    <property type="entry name" value="WH_DNA-bd_sf"/>
</dbReference>
<accession>A0ABV7GVX0</accession>
<evidence type="ECO:0000256" key="2">
    <source>
        <dbReference type="ARBA" id="ARBA00023125"/>
    </source>
</evidence>
<name>A0ABV7GVX0_9RHOB</name>
<proteinExistence type="predicted"/>
<comment type="caution">
    <text evidence="5">The sequence shown here is derived from an EMBL/GenBank/DDBJ whole genome shotgun (WGS) entry which is preliminary data.</text>
</comment>
<keyword evidence="3" id="KW-0804">Transcription</keyword>
<evidence type="ECO:0000256" key="3">
    <source>
        <dbReference type="ARBA" id="ARBA00023163"/>
    </source>
</evidence>
<evidence type="ECO:0000313" key="6">
    <source>
        <dbReference type="Proteomes" id="UP001595632"/>
    </source>
</evidence>
<sequence length="121" mass="13461">MSVPGDCGRISPILSTVGNKWTVLVILILSEGPKRYNQMRREIESISQRMLTVTLRGLERDGLVSRKVYADKTPPQVEYRLTELGESLIAPLFGICHWSAVNADRIEGNQAAYDAEQAETA</sequence>